<dbReference type="GO" id="GO:0035725">
    <property type="term" value="P:sodium ion transmembrane transport"/>
    <property type="evidence" value="ECO:0007669"/>
    <property type="project" value="TreeGrafter"/>
</dbReference>
<keyword evidence="5 7" id="KW-0472">Membrane</keyword>
<comment type="caution">
    <text evidence="8">The sequence shown here is derived from an EMBL/GenBank/DDBJ whole genome shotgun (WGS) entry which is preliminary data.</text>
</comment>
<feature type="transmembrane region" description="Helical" evidence="7">
    <location>
        <begin position="179"/>
        <end position="198"/>
    </location>
</feature>
<dbReference type="SUPFAM" id="SSF161070">
    <property type="entry name" value="SNF-like"/>
    <property type="match status" value="1"/>
</dbReference>
<keyword evidence="4 7" id="KW-1133">Transmembrane helix</keyword>
<organism evidence="8 9">
    <name type="scientific">Zalerion maritima</name>
    <dbReference type="NCBI Taxonomy" id="339359"/>
    <lineage>
        <taxon>Eukaryota</taxon>
        <taxon>Fungi</taxon>
        <taxon>Dikarya</taxon>
        <taxon>Ascomycota</taxon>
        <taxon>Pezizomycotina</taxon>
        <taxon>Sordariomycetes</taxon>
        <taxon>Lulworthiomycetidae</taxon>
        <taxon>Lulworthiales</taxon>
        <taxon>Lulworthiaceae</taxon>
        <taxon>Zalerion</taxon>
    </lineage>
</organism>
<feature type="transmembrane region" description="Helical" evidence="7">
    <location>
        <begin position="348"/>
        <end position="369"/>
    </location>
</feature>
<accession>A0AAD5RP92</accession>
<dbReference type="EMBL" id="JAKWBI020000198">
    <property type="protein sequence ID" value="KAJ2899397.1"/>
    <property type="molecule type" value="Genomic_DNA"/>
</dbReference>
<comment type="subcellular location">
    <subcellularLocation>
        <location evidence="1">Membrane</location>
        <topology evidence="1">Multi-pass membrane protein</topology>
    </subcellularLocation>
</comment>
<feature type="transmembrane region" description="Helical" evidence="7">
    <location>
        <begin position="422"/>
        <end position="443"/>
    </location>
</feature>
<dbReference type="CDD" id="cd11554">
    <property type="entry name" value="SLC6sbd_u2"/>
    <property type="match status" value="1"/>
</dbReference>
<keyword evidence="2" id="KW-0813">Transport</keyword>
<evidence type="ECO:0000256" key="6">
    <source>
        <dbReference type="SAM" id="MobiDB-lite"/>
    </source>
</evidence>
<feature type="region of interest" description="Disordered" evidence="6">
    <location>
        <begin position="646"/>
        <end position="665"/>
    </location>
</feature>
<feature type="transmembrane region" description="Helical" evidence="7">
    <location>
        <begin position="255"/>
        <end position="280"/>
    </location>
</feature>
<evidence type="ECO:0008006" key="10">
    <source>
        <dbReference type="Google" id="ProtNLM"/>
    </source>
</evidence>
<dbReference type="Pfam" id="PF00209">
    <property type="entry name" value="SNF"/>
    <property type="match status" value="1"/>
</dbReference>
<dbReference type="InterPro" id="IPR000175">
    <property type="entry name" value="Na/ntran_symport"/>
</dbReference>
<reference evidence="8" key="1">
    <citation type="submission" date="2022-07" db="EMBL/GenBank/DDBJ databases">
        <title>Draft genome sequence of Zalerion maritima ATCC 34329, a (micro)plastics degrading marine fungus.</title>
        <authorList>
            <person name="Paco A."/>
            <person name="Goncalves M.F.M."/>
            <person name="Rocha-Santos T.A.P."/>
            <person name="Alves A."/>
        </authorList>
    </citation>
    <scope>NUCLEOTIDE SEQUENCE</scope>
    <source>
        <strain evidence="8">ATCC 34329</strain>
    </source>
</reference>
<dbReference type="Proteomes" id="UP001201980">
    <property type="component" value="Unassembled WGS sequence"/>
</dbReference>
<gene>
    <name evidence="8" type="ORF">MKZ38_003069</name>
</gene>
<feature type="transmembrane region" description="Helical" evidence="7">
    <location>
        <begin position="584"/>
        <end position="605"/>
    </location>
</feature>
<protein>
    <recommendedName>
        <fullName evidence="10">SNF-domain-containing protein</fullName>
    </recommendedName>
</protein>
<dbReference type="PRINTS" id="PR00176">
    <property type="entry name" value="NANEUSMPORT"/>
</dbReference>
<feature type="transmembrane region" description="Helical" evidence="7">
    <location>
        <begin position="390"/>
        <end position="416"/>
    </location>
</feature>
<evidence type="ECO:0000256" key="4">
    <source>
        <dbReference type="ARBA" id="ARBA00022989"/>
    </source>
</evidence>
<evidence type="ECO:0000256" key="7">
    <source>
        <dbReference type="SAM" id="Phobius"/>
    </source>
</evidence>
<evidence type="ECO:0000256" key="5">
    <source>
        <dbReference type="ARBA" id="ARBA00023136"/>
    </source>
</evidence>
<dbReference type="GO" id="GO:0005886">
    <property type="term" value="C:plasma membrane"/>
    <property type="evidence" value="ECO:0007669"/>
    <property type="project" value="TreeGrafter"/>
</dbReference>
<feature type="transmembrane region" description="Helical" evidence="7">
    <location>
        <begin position="455"/>
        <end position="476"/>
    </location>
</feature>
<dbReference type="InterPro" id="IPR037272">
    <property type="entry name" value="SNS_sf"/>
</dbReference>
<evidence type="ECO:0000256" key="2">
    <source>
        <dbReference type="ARBA" id="ARBA00022448"/>
    </source>
</evidence>
<evidence type="ECO:0000256" key="3">
    <source>
        <dbReference type="ARBA" id="ARBA00022692"/>
    </source>
</evidence>
<feature type="transmembrane region" description="Helical" evidence="7">
    <location>
        <begin position="556"/>
        <end position="578"/>
    </location>
</feature>
<dbReference type="PROSITE" id="PS50267">
    <property type="entry name" value="NA_NEUROTRAN_SYMP_3"/>
    <property type="match status" value="1"/>
</dbReference>
<proteinExistence type="predicted"/>
<feature type="transmembrane region" description="Helical" evidence="7">
    <location>
        <begin position="482"/>
        <end position="502"/>
    </location>
</feature>
<feature type="transmembrane region" description="Helical" evidence="7">
    <location>
        <begin position="292"/>
        <end position="313"/>
    </location>
</feature>
<dbReference type="PANTHER" id="PTHR11616">
    <property type="entry name" value="SODIUM/CHLORIDE DEPENDENT TRANSPORTER"/>
    <property type="match status" value="1"/>
</dbReference>
<name>A0AAD5RP92_9PEZI</name>
<dbReference type="PANTHER" id="PTHR11616:SF240">
    <property type="entry name" value="BLOATED TUBULES, ISOFORM B-RELATED"/>
    <property type="match status" value="1"/>
</dbReference>
<feature type="transmembrane region" description="Helical" evidence="7">
    <location>
        <begin position="61"/>
        <end position="83"/>
    </location>
</feature>
<evidence type="ECO:0000313" key="9">
    <source>
        <dbReference type="Proteomes" id="UP001201980"/>
    </source>
</evidence>
<feature type="transmembrane region" description="Helical" evidence="7">
    <location>
        <begin position="210"/>
        <end position="235"/>
    </location>
</feature>
<sequence>MHPVAGKVLRFFAPEAKKSEDGRDQWPSRVSFIFASMGGAIGLGNLLRYPSVVFANYGLQWFIPYLIALFIIAIPVLTLEIAVGQTYRGGTVVAFDHMGKRLKGVGLSIILNGYFVVVYYVPIIAWVMRYFQNSFQSPLPWTTDADSFYIDEVIANTAPSDPVYDGSTVVKYANYPDTGMIGATAGWCAFVWFVVWLCMFKGVGLTGRAVYFTIGIPIVTVIILIGRACSLDNAVEGIKLYMGQWHGEKLGSGQIWQAAAGQIFFSIGVGFGYFTSYASYNAKYSNAVQDALIISCSNSLFEVVAAFAVFGVIGNLNLDPDSDTVLGTFTVAFLTYPQAIAAMPGANFWAILFFATIFLLGLSSAFALLESIVTMCCDTEWGKNVPGGRITLCTGWVVISFLLSLMFCTEFGFYLLDAIDTYVNNCSLLFVVWCECVLPFALYRHKDVWAEVGKVPWMVYNFAHAGGQIIGVGIGHGVDPRIGAGVGFGIYIVFTIVSLFLAKTPATKAPSFWGKNAFLAKFWWLAFYSGNQLTRDLNVIVGQGKNWSIPVFWSPVIRYISAPILAIIFGFTYSLFYGNRGDPLHIFGFTAAHWIMATLLCGVLFPRWLNFLIPPVQRDSERLQYSTAPAVTLDDTDVRIQDHVHDPADMEVGLDRSSDGQEKKS</sequence>
<evidence type="ECO:0000313" key="8">
    <source>
        <dbReference type="EMBL" id="KAJ2899397.1"/>
    </source>
</evidence>
<keyword evidence="3 7" id="KW-0812">Transmembrane</keyword>
<feature type="transmembrane region" description="Helical" evidence="7">
    <location>
        <begin position="30"/>
        <end position="49"/>
    </location>
</feature>
<evidence type="ECO:0000256" key="1">
    <source>
        <dbReference type="ARBA" id="ARBA00004141"/>
    </source>
</evidence>
<feature type="transmembrane region" description="Helical" evidence="7">
    <location>
        <begin position="104"/>
        <end position="128"/>
    </location>
</feature>
<keyword evidence="9" id="KW-1185">Reference proteome</keyword>
<dbReference type="AlphaFoldDB" id="A0AAD5RP92"/>